<keyword evidence="2" id="KW-1185">Reference proteome</keyword>
<gene>
    <name evidence="1" type="ORF">SAMN00790413_03834</name>
</gene>
<proteinExistence type="predicted"/>
<organism evidence="1 2">
    <name type="scientific">Deinococcus hopiensis KR-140</name>
    <dbReference type="NCBI Taxonomy" id="695939"/>
    <lineage>
        <taxon>Bacteria</taxon>
        <taxon>Thermotogati</taxon>
        <taxon>Deinococcota</taxon>
        <taxon>Deinococci</taxon>
        <taxon>Deinococcales</taxon>
        <taxon>Deinococcaceae</taxon>
        <taxon>Deinococcus</taxon>
    </lineage>
</organism>
<evidence type="ECO:0000313" key="1">
    <source>
        <dbReference type="EMBL" id="SMB86508.1"/>
    </source>
</evidence>
<accession>A0A1W1UZG5</accession>
<dbReference type="AlphaFoldDB" id="A0A1W1UZG5"/>
<sequence length="90" mass="10345">MRMALHPKGRLRIIDHLIAVMPDEPIRLRDWLTLLPEDVKHNSARGEARYLVTDGLTTLSASMLRAYQITEQGKQRRAEVRALLGEEELL</sequence>
<reference evidence="1 2" key="1">
    <citation type="submission" date="2017-04" db="EMBL/GenBank/DDBJ databases">
        <authorList>
            <person name="Afonso C.L."/>
            <person name="Miller P.J."/>
            <person name="Scott M.A."/>
            <person name="Spackman E."/>
            <person name="Goraichik I."/>
            <person name="Dimitrov K.M."/>
            <person name="Suarez D.L."/>
            <person name="Swayne D.E."/>
        </authorList>
    </citation>
    <scope>NUCLEOTIDE SEQUENCE [LARGE SCALE GENOMIC DNA]</scope>
    <source>
        <strain evidence="1 2">KR-140</strain>
    </source>
</reference>
<protein>
    <submittedName>
        <fullName evidence="1">Uncharacterized protein</fullName>
    </submittedName>
</protein>
<evidence type="ECO:0000313" key="2">
    <source>
        <dbReference type="Proteomes" id="UP000192582"/>
    </source>
</evidence>
<dbReference type="EMBL" id="FWWU01000008">
    <property type="protein sequence ID" value="SMB86508.1"/>
    <property type="molecule type" value="Genomic_DNA"/>
</dbReference>
<dbReference type="Proteomes" id="UP000192582">
    <property type="component" value="Unassembled WGS sequence"/>
</dbReference>
<name>A0A1W1UZG5_9DEIO</name>
<dbReference type="STRING" id="695939.SAMN00790413_03834"/>